<sequence length="305" mass="34376">EKWTAEQEEMPLWYSHVFSGIPVLGSPVGGPLAPLAQFRELMRPQVVLAFTFIIFFFLAGLGTYLYLKEIGLSKYTAAVGAVIYQFIGNLATTPNAGHAGRAASVAMFPLMLFFIHRALKSKKLLYFILTAFATSFAFYEGHFQITYYGLLFILGYVIYYLIVHRKENSGKDYIKIIGCGLCTVAVICLLMAAVWLPVLGGLGTAARGVERGYEYATSWSMPPLEVIDLVIPTYSGLLDKYWGFSHFKIHLEYFGLLSVIFAIFTIILYWKKTYVKFYTLGIIIVLFVVLGGHTPFFRIFYTIIP</sequence>
<gene>
    <name evidence="2" type="ORF">S06H3_18948</name>
</gene>
<feature type="transmembrane region" description="Helical" evidence="1">
    <location>
        <begin position="145"/>
        <end position="162"/>
    </location>
</feature>
<feature type="transmembrane region" description="Helical" evidence="1">
    <location>
        <begin position="46"/>
        <end position="67"/>
    </location>
</feature>
<protein>
    <recommendedName>
        <fullName evidence="3">Glycosyltransferase RgtA/B/C/D-like domain-containing protein</fullName>
    </recommendedName>
</protein>
<feature type="non-terminal residue" evidence="2">
    <location>
        <position position="305"/>
    </location>
</feature>
<comment type="caution">
    <text evidence="2">The sequence shown here is derived from an EMBL/GenBank/DDBJ whole genome shotgun (WGS) entry which is preliminary data.</text>
</comment>
<feature type="transmembrane region" description="Helical" evidence="1">
    <location>
        <begin position="174"/>
        <end position="196"/>
    </location>
</feature>
<feature type="transmembrane region" description="Helical" evidence="1">
    <location>
        <begin position="123"/>
        <end position="139"/>
    </location>
</feature>
<accession>X1LAW4</accession>
<name>X1LAW4_9ZZZZ</name>
<evidence type="ECO:0000313" key="2">
    <source>
        <dbReference type="EMBL" id="GAI02971.1"/>
    </source>
</evidence>
<keyword evidence="1" id="KW-0812">Transmembrane</keyword>
<dbReference type="EMBL" id="BARV01009644">
    <property type="protein sequence ID" value="GAI02971.1"/>
    <property type="molecule type" value="Genomic_DNA"/>
</dbReference>
<feature type="transmembrane region" description="Helical" evidence="1">
    <location>
        <begin position="277"/>
        <end position="301"/>
    </location>
</feature>
<dbReference type="PANTHER" id="PTHR38454">
    <property type="entry name" value="INTEGRAL MEMBRANE PROTEIN-RELATED"/>
    <property type="match status" value="1"/>
</dbReference>
<dbReference type="InterPro" id="IPR018580">
    <property type="entry name" value="Uncharacterised_YfhO"/>
</dbReference>
<feature type="transmembrane region" description="Helical" evidence="1">
    <location>
        <begin position="12"/>
        <end position="34"/>
    </location>
</feature>
<feature type="transmembrane region" description="Helical" evidence="1">
    <location>
        <begin position="253"/>
        <end position="270"/>
    </location>
</feature>
<evidence type="ECO:0008006" key="3">
    <source>
        <dbReference type="Google" id="ProtNLM"/>
    </source>
</evidence>
<feature type="non-terminal residue" evidence="2">
    <location>
        <position position="1"/>
    </location>
</feature>
<reference evidence="2" key="1">
    <citation type="journal article" date="2014" name="Front. Microbiol.">
        <title>High frequency of phylogenetically diverse reductive dehalogenase-homologous genes in deep subseafloor sedimentary metagenomes.</title>
        <authorList>
            <person name="Kawai M."/>
            <person name="Futagami T."/>
            <person name="Toyoda A."/>
            <person name="Takaki Y."/>
            <person name="Nishi S."/>
            <person name="Hori S."/>
            <person name="Arai W."/>
            <person name="Tsubouchi T."/>
            <person name="Morono Y."/>
            <person name="Uchiyama I."/>
            <person name="Ito T."/>
            <person name="Fujiyama A."/>
            <person name="Inagaki F."/>
            <person name="Takami H."/>
        </authorList>
    </citation>
    <scope>NUCLEOTIDE SEQUENCE</scope>
    <source>
        <strain evidence="2">Expedition CK06-06</strain>
    </source>
</reference>
<keyword evidence="1" id="KW-0472">Membrane</keyword>
<organism evidence="2">
    <name type="scientific">marine sediment metagenome</name>
    <dbReference type="NCBI Taxonomy" id="412755"/>
    <lineage>
        <taxon>unclassified sequences</taxon>
        <taxon>metagenomes</taxon>
        <taxon>ecological metagenomes</taxon>
    </lineage>
</organism>
<dbReference type="AlphaFoldDB" id="X1LAW4"/>
<evidence type="ECO:0000256" key="1">
    <source>
        <dbReference type="SAM" id="Phobius"/>
    </source>
</evidence>
<keyword evidence="1" id="KW-1133">Transmembrane helix</keyword>
<dbReference type="PANTHER" id="PTHR38454:SF1">
    <property type="entry name" value="INTEGRAL MEMBRANE PROTEIN"/>
    <property type="match status" value="1"/>
</dbReference>
<proteinExistence type="predicted"/>